<evidence type="ECO:0000313" key="5">
    <source>
        <dbReference type="Proteomes" id="UP000184384"/>
    </source>
</evidence>
<dbReference type="STRING" id="280093.SAMN05443373_104194"/>
<evidence type="ECO:0000313" key="3">
    <source>
        <dbReference type="EMBL" id="PRZ25113.1"/>
    </source>
</evidence>
<dbReference type="InterPro" id="IPR010502">
    <property type="entry name" value="Carb-bd_dom_fam9"/>
</dbReference>
<feature type="domain" description="DUF5916" evidence="2">
    <location>
        <begin position="248"/>
        <end position="815"/>
    </location>
</feature>
<dbReference type="Pfam" id="PF19313">
    <property type="entry name" value="DUF5916"/>
    <property type="match status" value="1"/>
</dbReference>
<reference evidence="4" key="1">
    <citation type="submission" date="2016-11" db="EMBL/GenBank/DDBJ databases">
        <authorList>
            <person name="Jaros S."/>
            <person name="Januszkiewicz K."/>
            <person name="Wedrychowicz H."/>
        </authorList>
    </citation>
    <scope>NUCLEOTIDE SEQUENCE [LARGE SCALE GENOMIC DNA]</scope>
    <source>
        <strain evidence="4">DSM 19729</strain>
    </source>
</reference>
<evidence type="ECO:0000259" key="1">
    <source>
        <dbReference type="Pfam" id="PF06452"/>
    </source>
</evidence>
<keyword evidence="6" id="KW-1185">Reference proteome</keyword>
<gene>
    <name evidence="3" type="ORF">BC624_103194</name>
    <name evidence="4" type="ORF">SAMN05443373_104194</name>
</gene>
<dbReference type="GO" id="GO:0016052">
    <property type="term" value="P:carbohydrate catabolic process"/>
    <property type="evidence" value="ECO:0007669"/>
    <property type="project" value="InterPro"/>
</dbReference>
<dbReference type="SUPFAM" id="SSF49344">
    <property type="entry name" value="CBD9-like"/>
    <property type="match status" value="1"/>
</dbReference>
<evidence type="ECO:0000259" key="2">
    <source>
        <dbReference type="Pfam" id="PF19313"/>
    </source>
</evidence>
<reference evidence="3 6" key="3">
    <citation type="submission" date="2018-03" db="EMBL/GenBank/DDBJ databases">
        <title>Genomic Encyclopedia of Archaeal and Bacterial Type Strains, Phase II (KMG-II): from individual species to whole genera.</title>
        <authorList>
            <person name="Goeker M."/>
        </authorList>
    </citation>
    <scope>NUCLEOTIDE SEQUENCE [LARGE SCALE GENOMIC DNA]</scope>
    <source>
        <strain evidence="3 6">DSM 17797</strain>
    </source>
</reference>
<reference evidence="5" key="2">
    <citation type="submission" date="2016-11" db="EMBL/GenBank/DDBJ databases">
        <authorList>
            <person name="Varghese N."/>
            <person name="Submissions S."/>
        </authorList>
    </citation>
    <scope>NUCLEOTIDE SEQUENCE [LARGE SCALE GENOMIC DNA]</scope>
    <source>
        <strain evidence="5">DSM 19729</strain>
    </source>
</reference>
<evidence type="ECO:0000313" key="6">
    <source>
        <dbReference type="Proteomes" id="UP000237771"/>
    </source>
</evidence>
<dbReference type="CDD" id="cd09618">
    <property type="entry name" value="CBM9_like_2"/>
    <property type="match status" value="1"/>
</dbReference>
<dbReference type="InterPro" id="IPR045670">
    <property type="entry name" value="DUF5916"/>
</dbReference>
<evidence type="ECO:0000313" key="4">
    <source>
        <dbReference type="EMBL" id="SHG81837.1"/>
    </source>
</evidence>
<feature type="domain" description="Carbohydrate-binding" evidence="1">
    <location>
        <begin position="54"/>
        <end position="211"/>
    </location>
</feature>
<dbReference type="Pfam" id="PF06452">
    <property type="entry name" value="CBM9_1"/>
    <property type="match status" value="1"/>
</dbReference>
<dbReference type="AlphaFoldDB" id="A0A1M5MXA1"/>
<dbReference type="EMBL" id="FQWO01000004">
    <property type="protein sequence ID" value="SHG81837.1"/>
    <property type="molecule type" value="Genomic_DNA"/>
</dbReference>
<name>A0A1M5MXA1_9FLAO</name>
<dbReference type="GO" id="GO:0004553">
    <property type="term" value="F:hydrolase activity, hydrolyzing O-glycosyl compounds"/>
    <property type="evidence" value="ECO:0007669"/>
    <property type="project" value="InterPro"/>
</dbReference>
<accession>A0A1M5MXA1</accession>
<proteinExistence type="predicted"/>
<dbReference type="GO" id="GO:0030246">
    <property type="term" value="F:carbohydrate binding"/>
    <property type="evidence" value="ECO:0007669"/>
    <property type="project" value="InterPro"/>
</dbReference>
<organism evidence="4 5">
    <name type="scientific">Flavobacterium granuli</name>
    <dbReference type="NCBI Taxonomy" id="280093"/>
    <lineage>
        <taxon>Bacteria</taxon>
        <taxon>Pseudomonadati</taxon>
        <taxon>Bacteroidota</taxon>
        <taxon>Flavobacteriia</taxon>
        <taxon>Flavobacteriales</taxon>
        <taxon>Flavobacteriaceae</taxon>
        <taxon>Flavobacterium</taxon>
    </lineage>
</organism>
<protein>
    <submittedName>
        <fullName evidence="3">Carbohydrate binding protein with CBM9 domain</fullName>
    </submittedName>
    <submittedName>
        <fullName evidence="4">Carbohydrate family 9 binding domain-like</fullName>
    </submittedName>
</protein>
<dbReference type="EMBL" id="PVUB01000003">
    <property type="protein sequence ID" value="PRZ25113.1"/>
    <property type="molecule type" value="Genomic_DNA"/>
</dbReference>
<dbReference type="Gene3D" id="2.60.40.1190">
    <property type="match status" value="1"/>
</dbReference>
<dbReference type="Proteomes" id="UP000237771">
    <property type="component" value="Unassembled WGS sequence"/>
</dbReference>
<sequence length="815" mass="94456">MHNVLIMLFLLILTHKFMSKFYFFLLYFLVFINFSAKSQKKTLKAKSITENITIDGKIAEEVWKTNTEVATNFIMFEPDNGKPISENKKTDVKVLYDNDAIYISAILYDNEPEKIQREITNRDVFGVSDHFSVFINGFNDGQQDFRFYVSAAGVQMDCVATKDNEDFSWDGIWDSKVAITDFGWVVEMKIPYAALRFSNTKNQTWGLNFMREIKRDVQKYTWNHVDTKIGAVIAQAGTLEGIENIKTATRLFLIPYTSAYYQEDDFASDRTFKAGLDIKYGINDSFTLDAILVPDFGQTKFDNAILNLEPFEQKLEENRPFFTEGTNLFNLGNLFYSRRIGGAPITEPGILSNEEITNYPSKVDLINAVKISGRTENGLGIGFLNALTEKTYATILNTDTNESRKEVIEPLTNYNILVFDQRFRQNSSISFINTNTTRNGSFRDANVSALLFDLSTKANSYNLYGDFKYSSINDIEDYNGFKTGLNFAKTSGRYRYLFTAKYLSKNYDINDLGIIFYNNYHGASANVSYRILNPTKLFNRFKIEQELNFESQNTTGKTQEAWYKTVLKANTLNNHYIEFAVVANPLDNFDFYEPRNYGSYVYIPKRVSSYLGIESNRNHALTIDATISGAKFDEDGRVNYGFAIRPKYRFNDKLSLEYTLDYIHKKNDRGWVAFDNSDIIFAQRNREIAQHDFTGKYALNNKMTLNLTARYYWSYSENDKFFTLQNNGYLAQNDNYSLNKNRNFNSWNFDFSYSWWFAPGSELSILYRNYAQDSSRNVEKNINTNLKNVFDSNMTNILSISLRYFIDYNRVKNKF</sequence>
<dbReference type="Proteomes" id="UP000184384">
    <property type="component" value="Unassembled WGS sequence"/>
</dbReference>